<evidence type="ECO:0000256" key="7">
    <source>
        <dbReference type="ARBA" id="ARBA00022723"/>
    </source>
</evidence>
<evidence type="ECO:0000256" key="4">
    <source>
        <dbReference type="ARBA" id="ARBA00012483"/>
    </source>
</evidence>
<dbReference type="EnsemblPlants" id="OGLUM01G01230.1">
    <property type="protein sequence ID" value="OGLUM01G01230.1"/>
    <property type="gene ID" value="OGLUM01G01230"/>
</dbReference>
<evidence type="ECO:0000256" key="3">
    <source>
        <dbReference type="ARBA" id="ARBA00004906"/>
    </source>
</evidence>
<dbReference type="Gramene" id="OGLUM01G01230.1">
    <property type="protein sequence ID" value="OGLUM01G01230.1"/>
    <property type="gene ID" value="OGLUM01G01230"/>
</dbReference>
<dbReference type="InterPro" id="IPR025287">
    <property type="entry name" value="WAK_GUB"/>
</dbReference>
<evidence type="ECO:0000256" key="14">
    <source>
        <dbReference type="ARBA" id="ARBA00024209"/>
    </source>
</evidence>
<keyword evidence="9" id="KW-0863">Zinc-finger</keyword>
<dbReference type="Proteomes" id="UP000026961">
    <property type="component" value="Chromosome 1"/>
</dbReference>
<dbReference type="Pfam" id="PF13947">
    <property type="entry name" value="GUB_WAK_bind"/>
    <property type="match status" value="1"/>
</dbReference>
<keyword evidence="12" id="KW-1133">Transmembrane helix</keyword>
<organism evidence="17">
    <name type="scientific">Oryza glumipatula</name>
    <dbReference type="NCBI Taxonomy" id="40148"/>
    <lineage>
        <taxon>Eukaryota</taxon>
        <taxon>Viridiplantae</taxon>
        <taxon>Streptophyta</taxon>
        <taxon>Embryophyta</taxon>
        <taxon>Tracheophyta</taxon>
        <taxon>Spermatophyta</taxon>
        <taxon>Magnoliopsida</taxon>
        <taxon>Liliopsida</taxon>
        <taxon>Poales</taxon>
        <taxon>Poaceae</taxon>
        <taxon>BOP clade</taxon>
        <taxon>Oryzoideae</taxon>
        <taxon>Oryzeae</taxon>
        <taxon>Oryzinae</taxon>
        <taxon>Oryza</taxon>
    </lineage>
</organism>
<dbReference type="PANTHER" id="PTHR46279">
    <property type="entry name" value="RING/U-BOX SUPERFAMILY PROTEIN"/>
    <property type="match status" value="1"/>
</dbReference>
<accession>A0A0D9Y2G5</accession>
<keyword evidence="18" id="KW-1185">Reference proteome</keyword>
<dbReference type="HOGENOM" id="CLU_064397_2_0_1"/>
<keyword evidence="13" id="KW-0472">Membrane</keyword>
<comment type="similarity">
    <text evidence="14">Belongs to the RING-type zinc finger family. ATL subfamily.</text>
</comment>
<dbReference type="EC" id="2.3.2.27" evidence="4"/>
<dbReference type="PANTHER" id="PTHR46279:SF9">
    <property type="entry name" value="OS01G0116300 PROTEIN"/>
    <property type="match status" value="1"/>
</dbReference>
<keyword evidence="10" id="KW-0833">Ubl conjugation pathway</keyword>
<reference evidence="17" key="1">
    <citation type="submission" date="2013-08" db="EMBL/GenBank/DDBJ databases">
        <title>Oryza genome evolution.</title>
        <authorList>
            <person name="Wing R.A."/>
            <person name="Panaud O."/>
            <person name="Oliveira A.C."/>
        </authorList>
    </citation>
    <scope>NUCLEOTIDE SEQUENCE</scope>
</reference>
<dbReference type="GO" id="GO:0008270">
    <property type="term" value="F:zinc ion binding"/>
    <property type="evidence" value="ECO:0007669"/>
    <property type="project" value="UniProtKB-KW"/>
</dbReference>
<evidence type="ECO:0000256" key="8">
    <source>
        <dbReference type="ARBA" id="ARBA00022729"/>
    </source>
</evidence>
<evidence type="ECO:0000256" key="9">
    <source>
        <dbReference type="ARBA" id="ARBA00022771"/>
    </source>
</evidence>
<dbReference type="GO" id="GO:0061630">
    <property type="term" value="F:ubiquitin protein ligase activity"/>
    <property type="evidence" value="ECO:0007669"/>
    <property type="project" value="UniProtKB-EC"/>
</dbReference>
<evidence type="ECO:0000256" key="5">
    <source>
        <dbReference type="ARBA" id="ARBA00022679"/>
    </source>
</evidence>
<keyword evidence="8 15" id="KW-0732">Signal</keyword>
<dbReference type="InterPro" id="IPR046948">
    <property type="entry name" value="ATL20-22-like"/>
</dbReference>
<dbReference type="AlphaFoldDB" id="A0A0D9Y2G5"/>
<dbReference type="GO" id="GO:0030247">
    <property type="term" value="F:polysaccharide binding"/>
    <property type="evidence" value="ECO:0007669"/>
    <property type="project" value="InterPro"/>
</dbReference>
<evidence type="ECO:0000256" key="13">
    <source>
        <dbReference type="ARBA" id="ARBA00023136"/>
    </source>
</evidence>
<feature type="domain" description="Wall-associated receptor kinase galacturonan-binding" evidence="16">
    <location>
        <begin position="32"/>
        <end position="95"/>
    </location>
</feature>
<reference evidence="17" key="3">
    <citation type="submission" date="2018-05" db="EMBL/GenBank/DDBJ databases">
        <title>OgluRS3 (Oryza glumaepatula Reference Sequence Version 3).</title>
        <authorList>
            <person name="Zhang J."/>
            <person name="Kudrna D."/>
            <person name="Lee S."/>
            <person name="Talag J."/>
            <person name="Welchert J."/>
            <person name="Wing R.A."/>
        </authorList>
    </citation>
    <scope>NUCLEOTIDE SEQUENCE [LARGE SCALE GENOMIC DNA]</scope>
</reference>
<evidence type="ECO:0000256" key="6">
    <source>
        <dbReference type="ARBA" id="ARBA00022692"/>
    </source>
</evidence>
<evidence type="ECO:0000256" key="11">
    <source>
        <dbReference type="ARBA" id="ARBA00022833"/>
    </source>
</evidence>
<protein>
    <recommendedName>
        <fullName evidence="4">RING-type E3 ubiquitin transferase</fullName>
        <ecNumber evidence="4">2.3.2.27</ecNumber>
    </recommendedName>
</protein>
<comment type="pathway">
    <text evidence="3">Protein modification; protein ubiquitination.</text>
</comment>
<evidence type="ECO:0000313" key="18">
    <source>
        <dbReference type="Proteomes" id="UP000026961"/>
    </source>
</evidence>
<reference evidence="17" key="2">
    <citation type="submission" date="2015-04" db="UniProtKB">
        <authorList>
            <consortium name="EnsemblPlants"/>
        </authorList>
    </citation>
    <scope>IDENTIFICATION</scope>
</reference>
<sequence length="200" mass="22009">MAKLLVVVLLLSLLIYAATAWDAESFFNFKSCPPNQCSKHGPKVRFPLRLASQSPSCGTPLMELSCSGHDTILYHPVLGSCKVTVISYKHAAMSIILLVDSTPHCPLQKLISTNLSTDVYKPQKLEAASLPDCKVVSKGIQAPSTFKETENGVIGVDELVFTWYSSDITRDCQKCENEGKHCGFSSQRGRAFCYYGIFSF</sequence>
<comment type="catalytic activity">
    <reaction evidence="1">
        <text>S-ubiquitinyl-[E2 ubiquitin-conjugating enzyme]-L-cysteine + [acceptor protein]-L-lysine = [E2 ubiquitin-conjugating enzyme]-L-cysteine + N(6)-ubiquitinyl-[acceptor protein]-L-lysine.</text>
        <dbReference type="EC" id="2.3.2.27"/>
    </reaction>
</comment>
<feature type="signal peptide" evidence="15">
    <location>
        <begin position="1"/>
        <end position="20"/>
    </location>
</feature>
<feature type="chain" id="PRO_5002350743" description="RING-type E3 ubiquitin transferase" evidence="15">
    <location>
        <begin position="21"/>
        <end position="200"/>
    </location>
</feature>
<keyword evidence="11" id="KW-0862">Zinc</keyword>
<evidence type="ECO:0000256" key="15">
    <source>
        <dbReference type="SAM" id="SignalP"/>
    </source>
</evidence>
<name>A0A0D9Y2G5_9ORYZ</name>
<evidence type="ECO:0000256" key="10">
    <source>
        <dbReference type="ARBA" id="ARBA00022786"/>
    </source>
</evidence>
<evidence type="ECO:0000259" key="16">
    <source>
        <dbReference type="Pfam" id="PF13947"/>
    </source>
</evidence>
<evidence type="ECO:0000313" key="17">
    <source>
        <dbReference type="EnsemblPlants" id="OGLUM01G01230.1"/>
    </source>
</evidence>
<keyword evidence="5" id="KW-0808">Transferase</keyword>
<evidence type="ECO:0000256" key="2">
    <source>
        <dbReference type="ARBA" id="ARBA00004167"/>
    </source>
</evidence>
<keyword evidence="6" id="KW-0812">Transmembrane</keyword>
<proteinExistence type="inferred from homology"/>
<dbReference type="STRING" id="40148.A0A0D9Y2G5"/>
<comment type="subcellular location">
    <subcellularLocation>
        <location evidence="2">Membrane</location>
        <topology evidence="2">Single-pass membrane protein</topology>
    </subcellularLocation>
</comment>
<evidence type="ECO:0000256" key="12">
    <source>
        <dbReference type="ARBA" id="ARBA00022989"/>
    </source>
</evidence>
<keyword evidence="7" id="KW-0479">Metal-binding</keyword>
<dbReference type="GO" id="GO:0016020">
    <property type="term" value="C:membrane"/>
    <property type="evidence" value="ECO:0007669"/>
    <property type="project" value="UniProtKB-SubCell"/>
</dbReference>
<evidence type="ECO:0000256" key="1">
    <source>
        <dbReference type="ARBA" id="ARBA00000900"/>
    </source>
</evidence>